<feature type="signal peptide" evidence="4">
    <location>
        <begin position="1"/>
        <end position="24"/>
    </location>
</feature>
<evidence type="ECO:0000313" key="6">
    <source>
        <dbReference type="EMBL" id="KAJ8609647.1"/>
    </source>
</evidence>
<sequence>MPTMSPYYFFTVVLFAAGVQVRISADVAQEVRERKTAHVVRGSFPMAEEAAWVYPVVAPIQGPALVTSLRSRCVAMVRPSHYTVCLFENVTQRDSNGDTHVLGIWERWSSENVMRYVGGDPCPNGVPRNATVTVRCGMSSLAVKDAEEPSMCSYALSLDVPIACDVFYSSADNSWRNEPLAPADASTNSCEKGVAELRDELDQVRRDLERHKRALQYFGEAGPDARGTSVDSVLLRLENDDDGDTALEK</sequence>
<name>A0AAD7UJU5_9STRA</name>
<dbReference type="InterPro" id="IPR044865">
    <property type="entry name" value="MRH_dom"/>
</dbReference>
<organism evidence="6 7">
    <name type="scientific">Chrysophaeum taylorii</name>
    <dbReference type="NCBI Taxonomy" id="2483200"/>
    <lineage>
        <taxon>Eukaryota</taxon>
        <taxon>Sar</taxon>
        <taxon>Stramenopiles</taxon>
        <taxon>Ochrophyta</taxon>
        <taxon>Pelagophyceae</taxon>
        <taxon>Pelagomonadales</taxon>
        <taxon>Pelagomonadaceae</taxon>
        <taxon>Chrysophaeum</taxon>
    </lineage>
</organism>
<feature type="chain" id="PRO_5041960414" description="MRH domain-containing protein" evidence="4">
    <location>
        <begin position="25"/>
        <end position="249"/>
    </location>
</feature>
<accession>A0AAD7UJU5</accession>
<dbReference type="EMBL" id="JAQMWT010000136">
    <property type="protein sequence ID" value="KAJ8609647.1"/>
    <property type="molecule type" value="Genomic_DNA"/>
</dbReference>
<dbReference type="InterPro" id="IPR039794">
    <property type="entry name" value="Gtb1-like"/>
</dbReference>
<reference evidence="6" key="1">
    <citation type="submission" date="2023-01" db="EMBL/GenBank/DDBJ databases">
        <title>Metagenome sequencing of chrysophaentin producing Chrysophaeum taylorii.</title>
        <authorList>
            <person name="Davison J."/>
            <person name="Bewley C."/>
        </authorList>
    </citation>
    <scope>NUCLEOTIDE SEQUENCE</scope>
    <source>
        <strain evidence="6">NIES-1699</strain>
    </source>
</reference>
<dbReference type="Pfam" id="PF13015">
    <property type="entry name" value="PRKCSH_1"/>
    <property type="match status" value="1"/>
</dbReference>
<evidence type="ECO:0000256" key="1">
    <source>
        <dbReference type="ARBA" id="ARBA00022729"/>
    </source>
</evidence>
<evidence type="ECO:0000256" key="4">
    <source>
        <dbReference type="SAM" id="SignalP"/>
    </source>
</evidence>
<dbReference type="AlphaFoldDB" id="A0AAD7UJU5"/>
<dbReference type="GO" id="GO:0006491">
    <property type="term" value="P:N-glycan processing"/>
    <property type="evidence" value="ECO:0007669"/>
    <property type="project" value="TreeGrafter"/>
</dbReference>
<dbReference type="SUPFAM" id="SSF50911">
    <property type="entry name" value="Mannose 6-phosphate receptor domain"/>
    <property type="match status" value="1"/>
</dbReference>
<keyword evidence="7" id="KW-1185">Reference proteome</keyword>
<feature type="domain" description="MRH" evidence="5">
    <location>
        <begin position="71"/>
        <end position="166"/>
    </location>
</feature>
<dbReference type="PANTHER" id="PTHR12630:SF1">
    <property type="entry name" value="GLUCOSIDASE 2 SUBUNIT BETA"/>
    <property type="match status" value="1"/>
</dbReference>
<proteinExistence type="predicted"/>
<feature type="region of interest" description="Disordered" evidence="3">
    <location>
        <begin position="219"/>
        <end position="249"/>
    </location>
</feature>
<evidence type="ECO:0000256" key="3">
    <source>
        <dbReference type="SAM" id="MobiDB-lite"/>
    </source>
</evidence>
<comment type="caution">
    <text evidence="6">The sequence shown here is derived from an EMBL/GenBank/DDBJ whole genome shotgun (WGS) entry which is preliminary data.</text>
</comment>
<dbReference type="PANTHER" id="PTHR12630">
    <property type="entry name" value="N-LINKED OLIGOSACCHARIDE PROCESSING"/>
    <property type="match status" value="1"/>
</dbReference>
<dbReference type="InterPro" id="IPR009011">
    <property type="entry name" value="Man6P_isomerase_rcpt-bd_dom_sf"/>
</dbReference>
<feature type="compositionally biased region" description="Acidic residues" evidence="3">
    <location>
        <begin position="239"/>
        <end position="249"/>
    </location>
</feature>
<dbReference type="PROSITE" id="PS51914">
    <property type="entry name" value="MRH"/>
    <property type="match status" value="1"/>
</dbReference>
<keyword evidence="2" id="KW-1015">Disulfide bond</keyword>
<evidence type="ECO:0000256" key="2">
    <source>
        <dbReference type="ARBA" id="ARBA00023157"/>
    </source>
</evidence>
<dbReference type="Gene3D" id="2.70.130.10">
    <property type="entry name" value="Mannose-6-phosphate receptor binding domain"/>
    <property type="match status" value="1"/>
</dbReference>
<keyword evidence="1 4" id="KW-0732">Signal</keyword>
<dbReference type="GO" id="GO:0017177">
    <property type="term" value="C:glucosidase II complex"/>
    <property type="evidence" value="ECO:0007669"/>
    <property type="project" value="TreeGrafter"/>
</dbReference>
<evidence type="ECO:0000259" key="5">
    <source>
        <dbReference type="PROSITE" id="PS51914"/>
    </source>
</evidence>
<evidence type="ECO:0000313" key="7">
    <source>
        <dbReference type="Proteomes" id="UP001230188"/>
    </source>
</evidence>
<gene>
    <name evidence="6" type="ORF">CTAYLR_006297</name>
</gene>
<dbReference type="InterPro" id="IPR036607">
    <property type="entry name" value="PRKCSH"/>
</dbReference>
<protein>
    <recommendedName>
        <fullName evidence="5">MRH domain-containing protein</fullName>
    </recommendedName>
</protein>
<dbReference type="Proteomes" id="UP001230188">
    <property type="component" value="Unassembled WGS sequence"/>
</dbReference>